<evidence type="ECO:0000313" key="1">
    <source>
        <dbReference type="EMBL" id="GIX74020.1"/>
    </source>
</evidence>
<accession>A0AAV4MNS1</accession>
<keyword evidence="2" id="KW-1185">Reference proteome</keyword>
<proteinExistence type="predicted"/>
<name>A0AAV4MNS1_CAEEX</name>
<gene>
    <name evidence="1" type="ORF">CEXT_528221</name>
</gene>
<dbReference type="EMBL" id="BPLR01020019">
    <property type="protein sequence ID" value="GIX74020.1"/>
    <property type="molecule type" value="Genomic_DNA"/>
</dbReference>
<organism evidence="1 2">
    <name type="scientific">Caerostris extrusa</name>
    <name type="common">Bark spider</name>
    <name type="synonym">Caerostris bankana</name>
    <dbReference type="NCBI Taxonomy" id="172846"/>
    <lineage>
        <taxon>Eukaryota</taxon>
        <taxon>Metazoa</taxon>
        <taxon>Ecdysozoa</taxon>
        <taxon>Arthropoda</taxon>
        <taxon>Chelicerata</taxon>
        <taxon>Arachnida</taxon>
        <taxon>Araneae</taxon>
        <taxon>Araneomorphae</taxon>
        <taxon>Entelegynae</taxon>
        <taxon>Araneoidea</taxon>
        <taxon>Araneidae</taxon>
        <taxon>Caerostris</taxon>
    </lineage>
</organism>
<evidence type="ECO:0000313" key="2">
    <source>
        <dbReference type="Proteomes" id="UP001054945"/>
    </source>
</evidence>
<protein>
    <submittedName>
        <fullName evidence="1">Uncharacterized protein</fullName>
    </submittedName>
</protein>
<reference evidence="1 2" key="1">
    <citation type="submission" date="2021-06" db="EMBL/GenBank/DDBJ databases">
        <title>Caerostris extrusa draft genome.</title>
        <authorList>
            <person name="Kono N."/>
            <person name="Arakawa K."/>
        </authorList>
    </citation>
    <scope>NUCLEOTIDE SEQUENCE [LARGE SCALE GENOMIC DNA]</scope>
</reference>
<comment type="caution">
    <text evidence="1">The sequence shown here is derived from an EMBL/GenBank/DDBJ whole genome shotgun (WGS) entry which is preliminary data.</text>
</comment>
<dbReference type="Proteomes" id="UP001054945">
    <property type="component" value="Unassembled WGS sequence"/>
</dbReference>
<dbReference type="AlphaFoldDB" id="A0AAV4MNS1"/>
<sequence>MSSLMKSLYLSQLTEACDGKTCRQYGEFDEERKSVLHLQVSDQNRDCPQGRLKLLSIRMIKSNESTSDIRSNHHFRECQE</sequence>